<sequence length="101" mass="11524">MNRTTERFDRPTAAFDRKARYESSLNHLDLSEYPLNSQLNHLDLREYPLNSQSHSQCTEKDHQPSAMVPHGEHASMLIVAYSLTYNRKNIIAVASCCDSQG</sequence>
<dbReference type="AlphaFoldDB" id="A0A9D4M4J7"/>
<name>A0A9D4M4J7_DREPO</name>
<proteinExistence type="predicted"/>
<protein>
    <submittedName>
        <fullName evidence="1">Uncharacterized protein</fullName>
    </submittedName>
</protein>
<comment type="caution">
    <text evidence="1">The sequence shown here is derived from an EMBL/GenBank/DDBJ whole genome shotgun (WGS) entry which is preliminary data.</text>
</comment>
<reference evidence="1" key="2">
    <citation type="submission" date="2020-11" db="EMBL/GenBank/DDBJ databases">
        <authorList>
            <person name="McCartney M.A."/>
            <person name="Auch B."/>
            <person name="Kono T."/>
            <person name="Mallez S."/>
            <person name="Becker A."/>
            <person name="Gohl D.M."/>
            <person name="Silverstein K.A.T."/>
            <person name="Koren S."/>
            <person name="Bechman K.B."/>
            <person name="Herman A."/>
            <person name="Abrahante J.E."/>
            <person name="Garbe J."/>
        </authorList>
    </citation>
    <scope>NUCLEOTIDE SEQUENCE</scope>
    <source>
        <strain evidence="1">Duluth1</strain>
        <tissue evidence="1">Whole animal</tissue>
    </source>
</reference>
<evidence type="ECO:0000313" key="1">
    <source>
        <dbReference type="EMBL" id="KAH3869493.1"/>
    </source>
</evidence>
<dbReference type="EMBL" id="JAIWYP010000002">
    <property type="protein sequence ID" value="KAH3869493.1"/>
    <property type="molecule type" value="Genomic_DNA"/>
</dbReference>
<dbReference type="Proteomes" id="UP000828390">
    <property type="component" value="Unassembled WGS sequence"/>
</dbReference>
<keyword evidence="2" id="KW-1185">Reference proteome</keyword>
<evidence type="ECO:0000313" key="2">
    <source>
        <dbReference type="Proteomes" id="UP000828390"/>
    </source>
</evidence>
<organism evidence="1 2">
    <name type="scientific">Dreissena polymorpha</name>
    <name type="common">Zebra mussel</name>
    <name type="synonym">Mytilus polymorpha</name>
    <dbReference type="NCBI Taxonomy" id="45954"/>
    <lineage>
        <taxon>Eukaryota</taxon>
        <taxon>Metazoa</taxon>
        <taxon>Spiralia</taxon>
        <taxon>Lophotrochozoa</taxon>
        <taxon>Mollusca</taxon>
        <taxon>Bivalvia</taxon>
        <taxon>Autobranchia</taxon>
        <taxon>Heteroconchia</taxon>
        <taxon>Euheterodonta</taxon>
        <taxon>Imparidentia</taxon>
        <taxon>Neoheterodontei</taxon>
        <taxon>Myida</taxon>
        <taxon>Dreissenoidea</taxon>
        <taxon>Dreissenidae</taxon>
        <taxon>Dreissena</taxon>
    </lineage>
</organism>
<accession>A0A9D4M4J7</accession>
<reference evidence="1" key="1">
    <citation type="journal article" date="2019" name="bioRxiv">
        <title>The Genome of the Zebra Mussel, Dreissena polymorpha: A Resource for Invasive Species Research.</title>
        <authorList>
            <person name="McCartney M.A."/>
            <person name="Auch B."/>
            <person name="Kono T."/>
            <person name="Mallez S."/>
            <person name="Zhang Y."/>
            <person name="Obille A."/>
            <person name="Becker A."/>
            <person name="Abrahante J.E."/>
            <person name="Garbe J."/>
            <person name="Badalamenti J.P."/>
            <person name="Herman A."/>
            <person name="Mangelson H."/>
            <person name="Liachko I."/>
            <person name="Sullivan S."/>
            <person name="Sone E.D."/>
            <person name="Koren S."/>
            <person name="Silverstein K.A.T."/>
            <person name="Beckman K.B."/>
            <person name="Gohl D.M."/>
        </authorList>
    </citation>
    <scope>NUCLEOTIDE SEQUENCE</scope>
    <source>
        <strain evidence="1">Duluth1</strain>
        <tissue evidence="1">Whole animal</tissue>
    </source>
</reference>
<gene>
    <name evidence="1" type="ORF">DPMN_032662</name>
</gene>